<dbReference type="EMBL" id="CM007896">
    <property type="protein sequence ID" value="OTG21471.1"/>
    <property type="molecule type" value="Genomic_DNA"/>
</dbReference>
<dbReference type="EMBL" id="MNCJ02000327">
    <property type="protein sequence ID" value="KAF5777794.1"/>
    <property type="molecule type" value="Genomic_DNA"/>
</dbReference>
<gene>
    <name evidence="3" type="ORF">HannXRQ_Chr07g0204521</name>
    <name evidence="2" type="ORF">HanXRQr2_Chr12g0539871</name>
</gene>
<keyword evidence="4" id="KW-1185">Reference proteome</keyword>
<dbReference type="Proteomes" id="UP000215914">
    <property type="component" value="Chromosome 7"/>
</dbReference>
<evidence type="ECO:0000313" key="4">
    <source>
        <dbReference type="Proteomes" id="UP000215914"/>
    </source>
</evidence>
<protein>
    <submittedName>
        <fullName evidence="3">Uncharacterized protein</fullName>
    </submittedName>
</protein>
<reference evidence="3" key="2">
    <citation type="submission" date="2017-02" db="EMBL/GenBank/DDBJ databases">
        <title>Sunflower complete genome.</title>
        <authorList>
            <person name="Langlade N."/>
            <person name="Munos S."/>
        </authorList>
    </citation>
    <scope>NUCLEOTIDE SEQUENCE [LARGE SCALE GENOMIC DNA]</scope>
    <source>
        <tissue evidence="3">Leaves</tissue>
    </source>
</reference>
<dbReference type="Gramene" id="mRNA:HanXRQr2_Chr12g0539871">
    <property type="protein sequence ID" value="mRNA:HanXRQr2_Chr12g0539871"/>
    <property type="gene ID" value="HanXRQr2_Chr12g0539871"/>
</dbReference>
<evidence type="ECO:0000313" key="3">
    <source>
        <dbReference type="EMBL" id="OTG21471.1"/>
    </source>
</evidence>
<sequence>MLNIIRVMKMRFNGGFASFLAIVFALALISSMMIVVQARVEAAPPPAKHDHSKGGCWKCWDDKKHKTKAVPSSRASGNKKRLG</sequence>
<evidence type="ECO:0000313" key="2">
    <source>
        <dbReference type="EMBL" id="KAF5777794.1"/>
    </source>
</evidence>
<accession>A0A251UGN6</accession>
<dbReference type="InParanoid" id="A0A251UGN6"/>
<name>A0A251UGN6_HELAN</name>
<reference evidence="2 4" key="1">
    <citation type="journal article" date="2017" name="Nature">
        <title>The sunflower genome provides insights into oil metabolism, flowering and Asterid evolution.</title>
        <authorList>
            <person name="Badouin H."/>
            <person name="Gouzy J."/>
            <person name="Grassa C.J."/>
            <person name="Murat F."/>
            <person name="Staton S.E."/>
            <person name="Cottret L."/>
            <person name="Lelandais-Briere C."/>
            <person name="Owens G.L."/>
            <person name="Carrere S."/>
            <person name="Mayjonade B."/>
            <person name="Legrand L."/>
            <person name="Gill N."/>
            <person name="Kane N.C."/>
            <person name="Bowers J.E."/>
            <person name="Hubner S."/>
            <person name="Bellec A."/>
            <person name="Berard A."/>
            <person name="Berges H."/>
            <person name="Blanchet N."/>
            <person name="Boniface M.C."/>
            <person name="Brunel D."/>
            <person name="Catrice O."/>
            <person name="Chaidir N."/>
            <person name="Claudel C."/>
            <person name="Donnadieu C."/>
            <person name="Faraut T."/>
            <person name="Fievet G."/>
            <person name="Helmstetter N."/>
            <person name="King M."/>
            <person name="Knapp S.J."/>
            <person name="Lai Z."/>
            <person name="Le Paslier M.C."/>
            <person name="Lippi Y."/>
            <person name="Lorenzon L."/>
            <person name="Mandel J.R."/>
            <person name="Marage G."/>
            <person name="Marchand G."/>
            <person name="Marquand E."/>
            <person name="Bret-Mestries E."/>
            <person name="Morien E."/>
            <person name="Nambeesan S."/>
            <person name="Nguyen T."/>
            <person name="Pegot-Espagnet P."/>
            <person name="Pouilly N."/>
            <person name="Raftis F."/>
            <person name="Sallet E."/>
            <person name="Schiex T."/>
            <person name="Thomas J."/>
            <person name="Vandecasteele C."/>
            <person name="Vares D."/>
            <person name="Vear F."/>
            <person name="Vautrin S."/>
            <person name="Crespi M."/>
            <person name="Mangin B."/>
            <person name="Burke J.M."/>
            <person name="Salse J."/>
            <person name="Munos S."/>
            <person name="Vincourt P."/>
            <person name="Rieseberg L.H."/>
            <person name="Langlade N.B."/>
        </authorList>
    </citation>
    <scope>NUCLEOTIDE SEQUENCE [LARGE SCALE GENOMIC DNA]</scope>
    <source>
        <strain evidence="4">cv. SF193</strain>
        <tissue evidence="2">Leaves</tissue>
    </source>
</reference>
<evidence type="ECO:0000256" key="1">
    <source>
        <dbReference type="SAM" id="MobiDB-lite"/>
    </source>
</evidence>
<organism evidence="3 4">
    <name type="scientific">Helianthus annuus</name>
    <name type="common">Common sunflower</name>
    <dbReference type="NCBI Taxonomy" id="4232"/>
    <lineage>
        <taxon>Eukaryota</taxon>
        <taxon>Viridiplantae</taxon>
        <taxon>Streptophyta</taxon>
        <taxon>Embryophyta</taxon>
        <taxon>Tracheophyta</taxon>
        <taxon>Spermatophyta</taxon>
        <taxon>Magnoliopsida</taxon>
        <taxon>eudicotyledons</taxon>
        <taxon>Gunneridae</taxon>
        <taxon>Pentapetalae</taxon>
        <taxon>asterids</taxon>
        <taxon>campanulids</taxon>
        <taxon>Asterales</taxon>
        <taxon>Asteraceae</taxon>
        <taxon>Asteroideae</taxon>
        <taxon>Heliantheae alliance</taxon>
        <taxon>Heliantheae</taxon>
        <taxon>Helianthus</taxon>
    </lineage>
</organism>
<reference evidence="2" key="3">
    <citation type="submission" date="2020-06" db="EMBL/GenBank/DDBJ databases">
        <title>Helianthus annuus Genome sequencing and assembly Release 2.</title>
        <authorList>
            <person name="Gouzy J."/>
            <person name="Langlade N."/>
            <person name="Munos S."/>
        </authorList>
    </citation>
    <scope>NUCLEOTIDE SEQUENCE</scope>
    <source>
        <tissue evidence="2">Leaves</tissue>
    </source>
</reference>
<proteinExistence type="predicted"/>
<dbReference type="AlphaFoldDB" id="A0A251UGN6"/>
<feature type="region of interest" description="Disordered" evidence="1">
    <location>
        <begin position="64"/>
        <end position="83"/>
    </location>
</feature>